<name>A0A6A4GCY5_9AGAR</name>
<evidence type="ECO:0000313" key="3">
    <source>
        <dbReference type="EMBL" id="KAE9383290.1"/>
    </source>
</evidence>
<protein>
    <submittedName>
        <fullName evidence="3">Uncharacterized protein</fullName>
    </submittedName>
</protein>
<evidence type="ECO:0000256" key="2">
    <source>
        <dbReference type="SAM" id="SignalP"/>
    </source>
</evidence>
<dbReference type="Proteomes" id="UP000799118">
    <property type="component" value="Unassembled WGS sequence"/>
</dbReference>
<feature type="signal peptide" evidence="2">
    <location>
        <begin position="1"/>
        <end position="20"/>
    </location>
</feature>
<feature type="coiled-coil region" evidence="1">
    <location>
        <begin position="192"/>
        <end position="219"/>
    </location>
</feature>
<evidence type="ECO:0000313" key="4">
    <source>
        <dbReference type="Proteomes" id="UP000799118"/>
    </source>
</evidence>
<proteinExistence type="predicted"/>
<organism evidence="3 4">
    <name type="scientific">Gymnopus androsaceus JB14</name>
    <dbReference type="NCBI Taxonomy" id="1447944"/>
    <lineage>
        <taxon>Eukaryota</taxon>
        <taxon>Fungi</taxon>
        <taxon>Dikarya</taxon>
        <taxon>Basidiomycota</taxon>
        <taxon>Agaricomycotina</taxon>
        <taxon>Agaricomycetes</taxon>
        <taxon>Agaricomycetidae</taxon>
        <taxon>Agaricales</taxon>
        <taxon>Marasmiineae</taxon>
        <taxon>Omphalotaceae</taxon>
        <taxon>Gymnopus</taxon>
    </lineage>
</organism>
<evidence type="ECO:0000256" key="1">
    <source>
        <dbReference type="SAM" id="Coils"/>
    </source>
</evidence>
<sequence>MSRIILLYFVLYLFSFLAHCTNTFTVTGDLVVNGTEDAATKGFIKRINTINASQAALEKTFEKFMLSMDHLNLNTLGIIAWISDSNSRIIDSVSTHSVLASAHLGRDGRPLSASLQEHAQHIQRLVLFTELQLDHLDTIKDTFISMNTFVYQEKELISRAQAKISLLLLWSKSLEKALDEEEKALDALVKWLDNTLSLIRELQDHLQALRSNLVDVKHHYQGMELTGYFFCVSRLKNLERSLAGVDVSLDRIAVVLKSVQQ</sequence>
<accession>A0A6A4GCY5</accession>
<keyword evidence="1" id="KW-0175">Coiled coil</keyword>
<reference evidence="3" key="1">
    <citation type="journal article" date="2019" name="Environ. Microbiol.">
        <title>Fungal ecological strategies reflected in gene transcription - a case study of two litter decomposers.</title>
        <authorList>
            <person name="Barbi F."/>
            <person name="Kohler A."/>
            <person name="Barry K."/>
            <person name="Baskaran P."/>
            <person name="Daum C."/>
            <person name="Fauchery L."/>
            <person name="Ihrmark K."/>
            <person name="Kuo A."/>
            <person name="LaButti K."/>
            <person name="Lipzen A."/>
            <person name="Morin E."/>
            <person name="Grigoriev I.V."/>
            <person name="Henrissat B."/>
            <person name="Lindahl B."/>
            <person name="Martin F."/>
        </authorList>
    </citation>
    <scope>NUCLEOTIDE SEQUENCE</scope>
    <source>
        <strain evidence="3">JB14</strain>
    </source>
</reference>
<dbReference type="EMBL" id="ML770582">
    <property type="protein sequence ID" value="KAE9383290.1"/>
    <property type="molecule type" value="Genomic_DNA"/>
</dbReference>
<keyword evidence="4" id="KW-1185">Reference proteome</keyword>
<feature type="chain" id="PRO_5025533956" evidence="2">
    <location>
        <begin position="21"/>
        <end position="261"/>
    </location>
</feature>
<keyword evidence="2" id="KW-0732">Signal</keyword>
<gene>
    <name evidence="3" type="ORF">BT96DRAFT_1009405</name>
</gene>
<dbReference type="AlphaFoldDB" id="A0A6A4GCY5"/>